<gene>
    <name evidence="2" type="ORF">FYJ64_00325</name>
</gene>
<evidence type="ECO:0000256" key="1">
    <source>
        <dbReference type="HAMAP-Rule" id="MF_02088"/>
    </source>
</evidence>
<comment type="caution">
    <text evidence="2">The sequence shown here is derived from an EMBL/GenBank/DDBJ whole genome shotgun (WGS) entry which is preliminary data.</text>
</comment>
<protein>
    <recommendedName>
        <fullName evidence="1">Probable queuosine precursor transporter</fullName>
        <shortName evidence="1">Q precursor transporter</shortName>
    </recommendedName>
</protein>
<evidence type="ECO:0000313" key="3">
    <source>
        <dbReference type="Proteomes" id="UP000474676"/>
    </source>
</evidence>
<comment type="similarity">
    <text evidence="1">Belongs to the vitamin uptake transporter (VUT/ECF) (TC 2.A.88) family. Q precursor transporter subfamily.</text>
</comment>
<dbReference type="NCBIfam" id="TIGR00697">
    <property type="entry name" value="queuosine precursor transporter"/>
    <property type="match status" value="1"/>
</dbReference>
<comment type="function">
    <text evidence="1">Involved in the import of queuosine (Q) precursors, required for Q precursor salvage.</text>
</comment>
<proteinExistence type="inferred from homology"/>
<dbReference type="PANTHER" id="PTHR34300:SF2">
    <property type="entry name" value="QUEUOSINE PRECURSOR TRANSPORTER-RELATED"/>
    <property type="match status" value="1"/>
</dbReference>
<name>A0A6L5Y1T1_9FIRM</name>
<feature type="transmembrane region" description="Helical" evidence="1">
    <location>
        <begin position="167"/>
        <end position="187"/>
    </location>
</feature>
<dbReference type="Proteomes" id="UP000474676">
    <property type="component" value="Unassembled WGS sequence"/>
</dbReference>
<dbReference type="GO" id="GO:0022857">
    <property type="term" value="F:transmembrane transporter activity"/>
    <property type="evidence" value="ECO:0007669"/>
    <property type="project" value="UniProtKB-UniRule"/>
</dbReference>
<dbReference type="InterPro" id="IPR003744">
    <property type="entry name" value="YhhQ"/>
</dbReference>
<keyword evidence="1" id="KW-0813">Transport</keyword>
<accession>A0A6L5Y1T1</accession>
<dbReference type="HAMAP" id="MF_02088">
    <property type="entry name" value="Q_prec_transport"/>
    <property type="match status" value="1"/>
</dbReference>
<sequence>MTNELILILTLLVEYSAVVVCYRLLGKHGLYMWIALATIAANIEVLILVRAFGMEMTLGNILFASTFLVTDIVSEIYGKEDSKRAVRIGIATSLCFVVISSSWLLYTPSSGDFAMPAIRTVFSHTPRLMAASLAVYIIVQFFDVWLYHKWWGFTEKRFHDRDSFLWLRNNGSTLVSQLLNTVLYPLFAFAGTYPAGTLVSIMISSYVIFIVTSLADTPFVYLCRRISRRQTSAEQTAESEA</sequence>
<feature type="transmembrane region" description="Helical" evidence="1">
    <location>
        <begin position="30"/>
        <end position="52"/>
    </location>
</feature>
<keyword evidence="1" id="KW-0472">Membrane</keyword>
<evidence type="ECO:0000313" key="2">
    <source>
        <dbReference type="EMBL" id="MST50774.1"/>
    </source>
</evidence>
<organism evidence="2 3">
    <name type="scientific">Hornefia butyriciproducens</name>
    <dbReference type="NCBI Taxonomy" id="2652293"/>
    <lineage>
        <taxon>Bacteria</taxon>
        <taxon>Bacillati</taxon>
        <taxon>Bacillota</taxon>
        <taxon>Clostridia</taxon>
        <taxon>Peptostreptococcales</taxon>
        <taxon>Anaerovoracaceae</taxon>
        <taxon>Hornefia</taxon>
    </lineage>
</organism>
<feature type="transmembrane region" description="Helical" evidence="1">
    <location>
        <begin position="126"/>
        <end position="146"/>
    </location>
</feature>
<keyword evidence="1" id="KW-1133">Transmembrane helix</keyword>
<feature type="transmembrane region" description="Helical" evidence="1">
    <location>
        <begin position="6"/>
        <end position="25"/>
    </location>
</feature>
<dbReference type="Pfam" id="PF02592">
    <property type="entry name" value="Vut_1"/>
    <property type="match status" value="1"/>
</dbReference>
<feature type="transmembrane region" description="Helical" evidence="1">
    <location>
        <begin position="85"/>
        <end position="106"/>
    </location>
</feature>
<dbReference type="PANTHER" id="PTHR34300">
    <property type="entry name" value="QUEUOSINE PRECURSOR TRANSPORTER-RELATED"/>
    <property type="match status" value="1"/>
</dbReference>
<dbReference type="AlphaFoldDB" id="A0A6L5Y1T1"/>
<feature type="transmembrane region" description="Helical" evidence="1">
    <location>
        <begin position="199"/>
        <end position="222"/>
    </location>
</feature>
<dbReference type="EMBL" id="VUMZ01000001">
    <property type="protein sequence ID" value="MST50774.1"/>
    <property type="molecule type" value="Genomic_DNA"/>
</dbReference>
<keyword evidence="1" id="KW-1003">Cell membrane</keyword>
<keyword evidence="1" id="KW-0812">Transmembrane</keyword>
<keyword evidence="3" id="KW-1185">Reference proteome</keyword>
<comment type="subcellular location">
    <subcellularLocation>
        <location evidence="1">Cell membrane</location>
        <topology evidence="1">Multi-pass membrane protein</topology>
    </subcellularLocation>
</comment>
<dbReference type="GO" id="GO:0005886">
    <property type="term" value="C:plasma membrane"/>
    <property type="evidence" value="ECO:0007669"/>
    <property type="project" value="UniProtKB-SubCell"/>
</dbReference>
<feature type="transmembrane region" description="Helical" evidence="1">
    <location>
        <begin position="58"/>
        <end position="78"/>
    </location>
</feature>
<reference evidence="2 3" key="1">
    <citation type="submission" date="2019-08" db="EMBL/GenBank/DDBJ databases">
        <title>In-depth cultivation of the pig gut microbiome towards novel bacterial diversity and tailored functional studies.</title>
        <authorList>
            <person name="Wylensek D."/>
            <person name="Hitch T.C.A."/>
            <person name="Clavel T."/>
        </authorList>
    </citation>
    <scope>NUCLEOTIDE SEQUENCE [LARGE SCALE GENOMIC DNA]</scope>
    <source>
        <strain evidence="2 3">WCA-MUC-591-APC-3H</strain>
    </source>
</reference>